<dbReference type="AlphaFoldDB" id="A0A179UBS0"/>
<dbReference type="GeneID" id="42528489"/>
<organism evidence="1 2">
    <name type="scientific">Blastomyces gilchristii (strain SLH14081)</name>
    <name type="common">Blastomyces dermatitidis</name>
    <dbReference type="NCBI Taxonomy" id="559298"/>
    <lineage>
        <taxon>Eukaryota</taxon>
        <taxon>Fungi</taxon>
        <taxon>Dikarya</taxon>
        <taxon>Ascomycota</taxon>
        <taxon>Pezizomycotina</taxon>
        <taxon>Eurotiomycetes</taxon>
        <taxon>Eurotiomycetidae</taxon>
        <taxon>Onygenales</taxon>
        <taxon>Ajellomycetaceae</taxon>
        <taxon>Blastomyces</taxon>
    </lineage>
</organism>
<dbReference type="EMBL" id="GG657449">
    <property type="protein sequence ID" value="OAT04748.1"/>
    <property type="molecule type" value="Genomic_DNA"/>
</dbReference>
<proteinExistence type="predicted"/>
<dbReference type="VEuPathDB" id="FungiDB:BDBG_16327"/>
<dbReference type="Proteomes" id="UP000002038">
    <property type="component" value="Unassembled WGS sequence"/>
</dbReference>
<gene>
    <name evidence="1" type="ORF">BDBG_16327</name>
</gene>
<sequence>MCGVASKPTSHGITPLLLDHRDGPISRVHFYTKPTKRYIEPYRQGPMAAKKK</sequence>
<protein>
    <submittedName>
        <fullName evidence="1">Uncharacterized protein</fullName>
    </submittedName>
</protein>
<reference evidence="2" key="1">
    <citation type="journal article" date="2015" name="PLoS Genet.">
        <title>The dynamic genome and transcriptome of the human fungal pathogen Blastomyces and close relative Emmonsia.</title>
        <authorList>
            <person name="Munoz J.F."/>
            <person name="Gauthier G.M."/>
            <person name="Desjardins C.A."/>
            <person name="Gallo J.E."/>
            <person name="Holder J."/>
            <person name="Sullivan T.D."/>
            <person name="Marty A.J."/>
            <person name="Carmen J.C."/>
            <person name="Chen Z."/>
            <person name="Ding L."/>
            <person name="Gujja S."/>
            <person name="Magrini V."/>
            <person name="Misas E."/>
            <person name="Mitreva M."/>
            <person name="Priest M."/>
            <person name="Saif S."/>
            <person name="Whiston E.A."/>
            <person name="Young S."/>
            <person name="Zeng Q."/>
            <person name="Goldman W.E."/>
            <person name="Mardis E.R."/>
            <person name="Taylor J.W."/>
            <person name="McEwen J.G."/>
            <person name="Clay O.K."/>
            <person name="Klein B.S."/>
            <person name="Cuomo C.A."/>
        </authorList>
    </citation>
    <scope>NUCLEOTIDE SEQUENCE [LARGE SCALE GENOMIC DNA]</scope>
    <source>
        <strain evidence="2">SLH14081</strain>
    </source>
</reference>
<dbReference type="KEGG" id="bgh:BDBG_16327"/>
<name>A0A179UBS0_BLAGS</name>
<evidence type="ECO:0000313" key="2">
    <source>
        <dbReference type="Proteomes" id="UP000002038"/>
    </source>
</evidence>
<keyword evidence="2" id="KW-1185">Reference proteome</keyword>
<accession>A0A179UBS0</accession>
<evidence type="ECO:0000313" key="1">
    <source>
        <dbReference type="EMBL" id="OAT04748.1"/>
    </source>
</evidence>
<dbReference type="RefSeq" id="XP_031576357.1">
    <property type="nucleotide sequence ID" value="XM_031724303.1"/>
</dbReference>